<evidence type="ECO:0000256" key="3">
    <source>
        <dbReference type="ARBA" id="ARBA00022989"/>
    </source>
</evidence>
<dbReference type="GO" id="GO:0050479">
    <property type="term" value="F:glyceryl-ether monooxygenase activity"/>
    <property type="evidence" value="ECO:0007669"/>
    <property type="project" value="TreeGrafter"/>
</dbReference>
<dbReference type="GO" id="GO:0016020">
    <property type="term" value="C:membrane"/>
    <property type="evidence" value="ECO:0007669"/>
    <property type="project" value="GOC"/>
</dbReference>
<dbReference type="Pfam" id="PF04116">
    <property type="entry name" value="FA_hydroxylase"/>
    <property type="match status" value="1"/>
</dbReference>
<keyword evidence="3 7" id="KW-1133">Transmembrane helix</keyword>
<dbReference type="GO" id="GO:0006643">
    <property type="term" value="P:membrane lipid metabolic process"/>
    <property type="evidence" value="ECO:0007669"/>
    <property type="project" value="TreeGrafter"/>
</dbReference>
<dbReference type="InterPro" id="IPR006694">
    <property type="entry name" value="Fatty_acid_hydroxylase"/>
</dbReference>
<dbReference type="AlphaFoldDB" id="A0A2U9PPS8"/>
<dbReference type="PANTHER" id="PTHR21624">
    <property type="entry name" value="STEROL DESATURASE-RELATED PROTEIN"/>
    <property type="match status" value="1"/>
</dbReference>
<feature type="transmembrane region" description="Helical" evidence="7">
    <location>
        <begin position="141"/>
        <end position="165"/>
    </location>
</feature>
<comment type="subcellular location">
    <subcellularLocation>
        <location evidence="1">Endomembrane system</location>
        <topology evidence="1">Multi-pass membrane protein</topology>
    </subcellularLocation>
</comment>
<dbReference type="GO" id="GO:0008610">
    <property type="term" value="P:lipid biosynthetic process"/>
    <property type="evidence" value="ECO:0007669"/>
    <property type="project" value="InterPro"/>
</dbReference>
<dbReference type="GO" id="GO:0005506">
    <property type="term" value="F:iron ion binding"/>
    <property type="evidence" value="ECO:0007669"/>
    <property type="project" value="InterPro"/>
</dbReference>
<dbReference type="GO" id="GO:0012505">
    <property type="term" value="C:endomembrane system"/>
    <property type="evidence" value="ECO:0007669"/>
    <property type="project" value="UniProtKB-SubCell"/>
</dbReference>
<keyword evidence="4" id="KW-0560">Oxidoreductase</keyword>
<accession>A0A2U9PPS8</accession>
<dbReference type="Proteomes" id="UP000011200">
    <property type="component" value="Chromosome"/>
</dbReference>
<sequence length="286" mass="33164">MTMLLWTAPAFVVLSIVEWLDERRDPQYAQKFSARDYAGNWATYALNAVFKFAGQYLLPFSTIVITSSLTPLRLSPRHWWVWVACLIATDFCYYWAHRADHRVRLLWTAHSVHHSSRFFNLSTNLRLPWFHPVSYTLRSLAWVPVALLGFPVWMIFVLNTAGLLFQIPCHTERIGKLWPAWEFMFNTPSHHRVHHGSNMSYIDKNYGGVFIVWDRLFGTYAAEVEPVRYGLIHDVGSQNPVKFNYLETVAMLRDVAHAKTWRARFGYVFGPPGWSEKAVPAPSLTT</sequence>
<keyword evidence="6 7" id="KW-0472">Membrane</keyword>
<evidence type="ECO:0000256" key="2">
    <source>
        <dbReference type="ARBA" id="ARBA00022692"/>
    </source>
</evidence>
<organism evidence="9 10">
    <name type="scientific">Mycolicibacterium smegmatis (strain MKD8)</name>
    <name type="common">Mycobacterium smegmatis</name>
    <dbReference type="NCBI Taxonomy" id="1214915"/>
    <lineage>
        <taxon>Bacteria</taxon>
        <taxon>Bacillati</taxon>
        <taxon>Actinomycetota</taxon>
        <taxon>Actinomycetes</taxon>
        <taxon>Mycobacteriales</taxon>
        <taxon>Mycobacteriaceae</taxon>
        <taxon>Mycolicibacterium</taxon>
    </lineage>
</organism>
<dbReference type="InterPro" id="IPR051689">
    <property type="entry name" value="Sterol_desaturase/TMEM195"/>
</dbReference>
<name>A0A2U9PPS8_MYCSE</name>
<proteinExistence type="predicted"/>
<feature type="domain" description="Fatty acid hydroxylase" evidence="8">
    <location>
        <begin position="82"/>
        <end position="219"/>
    </location>
</feature>
<feature type="transmembrane region" description="Helical" evidence="7">
    <location>
        <begin position="79"/>
        <end position="96"/>
    </location>
</feature>
<dbReference type="EMBL" id="CP027541">
    <property type="protein sequence ID" value="AWT53762.1"/>
    <property type="molecule type" value="Genomic_DNA"/>
</dbReference>
<evidence type="ECO:0000256" key="7">
    <source>
        <dbReference type="SAM" id="Phobius"/>
    </source>
</evidence>
<evidence type="ECO:0000256" key="1">
    <source>
        <dbReference type="ARBA" id="ARBA00004127"/>
    </source>
</evidence>
<evidence type="ECO:0000259" key="8">
    <source>
        <dbReference type="Pfam" id="PF04116"/>
    </source>
</evidence>
<evidence type="ECO:0000313" key="9">
    <source>
        <dbReference type="EMBL" id="AWT53762.1"/>
    </source>
</evidence>
<keyword evidence="2 7" id="KW-0812">Transmembrane</keyword>
<evidence type="ECO:0000256" key="6">
    <source>
        <dbReference type="ARBA" id="ARBA00023136"/>
    </source>
</evidence>
<dbReference type="PANTHER" id="PTHR21624:SF1">
    <property type="entry name" value="ALKYLGLYCEROL MONOOXYGENASE"/>
    <property type="match status" value="1"/>
</dbReference>
<evidence type="ECO:0000313" key="10">
    <source>
        <dbReference type="Proteomes" id="UP000011200"/>
    </source>
</evidence>
<evidence type="ECO:0000256" key="4">
    <source>
        <dbReference type="ARBA" id="ARBA00023002"/>
    </source>
</evidence>
<gene>
    <name evidence="9" type="ORF">D806_027840</name>
</gene>
<evidence type="ECO:0000256" key="5">
    <source>
        <dbReference type="ARBA" id="ARBA00023098"/>
    </source>
</evidence>
<protein>
    <submittedName>
        <fullName evidence="9">C-5 sterol desaturase</fullName>
    </submittedName>
</protein>
<feature type="transmembrane region" description="Helical" evidence="7">
    <location>
        <begin position="39"/>
        <end position="58"/>
    </location>
</feature>
<reference evidence="9 10" key="1">
    <citation type="journal article" date="2013" name="Genome Announc.">
        <title>Draft genome sequence of MKD8, a conjugal recipient Mycobacterium smegmatis strain.</title>
        <authorList>
            <person name="Gray T.A."/>
            <person name="Palumbo M.J."/>
            <person name="Derbyshire K.M."/>
        </authorList>
    </citation>
    <scope>NUCLEOTIDE SEQUENCE [LARGE SCALE GENOMIC DNA]</scope>
    <source>
        <strain evidence="9 10">MKD8</strain>
    </source>
</reference>
<reference evidence="10" key="2">
    <citation type="submission" date="2018-03" db="EMBL/GenBank/DDBJ databases">
        <authorList>
            <person name="Derbyshire K."/>
            <person name="Gray T.A."/>
            <person name="Champion M."/>
        </authorList>
    </citation>
    <scope>NUCLEOTIDE SEQUENCE [LARGE SCALE GENOMIC DNA]</scope>
    <source>
        <strain evidence="10">MKD8</strain>
    </source>
</reference>
<keyword evidence="5" id="KW-0443">Lipid metabolism</keyword>